<dbReference type="InterPro" id="IPR036291">
    <property type="entry name" value="NAD(P)-bd_dom_sf"/>
</dbReference>
<proteinExistence type="inferred from homology"/>
<name>A0AAF0EY22_9BASI</name>
<dbReference type="Proteomes" id="UP001219933">
    <property type="component" value="Chromosome 5"/>
</dbReference>
<dbReference type="Gene3D" id="3.40.50.720">
    <property type="entry name" value="NAD(P)-binding Rossmann-like Domain"/>
    <property type="match status" value="1"/>
</dbReference>
<dbReference type="PANTHER" id="PTHR24320:SF282">
    <property type="entry name" value="WW DOMAIN-CONTAINING OXIDOREDUCTASE"/>
    <property type="match status" value="1"/>
</dbReference>
<dbReference type="GO" id="GO:0016491">
    <property type="term" value="F:oxidoreductase activity"/>
    <property type="evidence" value="ECO:0007669"/>
    <property type="project" value="UniProtKB-KW"/>
</dbReference>
<dbReference type="PRINTS" id="PR00081">
    <property type="entry name" value="GDHRDH"/>
</dbReference>
<comment type="similarity">
    <text evidence="1">Belongs to the short-chain dehydrogenases/reductases (SDR) family.</text>
</comment>
<evidence type="ECO:0000256" key="2">
    <source>
        <dbReference type="ARBA" id="ARBA00022857"/>
    </source>
</evidence>
<evidence type="ECO:0000256" key="3">
    <source>
        <dbReference type="ARBA" id="ARBA00023002"/>
    </source>
</evidence>
<evidence type="ECO:0000256" key="1">
    <source>
        <dbReference type="ARBA" id="ARBA00006484"/>
    </source>
</evidence>
<evidence type="ECO:0008006" key="6">
    <source>
        <dbReference type="Google" id="ProtNLM"/>
    </source>
</evidence>
<evidence type="ECO:0000313" key="5">
    <source>
        <dbReference type="Proteomes" id="UP001219933"/>
    </source>
</evidence>
<organism evidence="4 5">
    <name type="scientific">Malassezia cuniculi</name>
    <dbReference type="NCBI Taxonomy" id="948313"/>
    <lineage>
        <taxon>Eukaryota</taxon>
        <taxon>Fungi</taxon>
        <taxon>Dikarya</taxon>
        <taxon>Basidiomycota</taxon>
        <taxon>Ustilaginomycotina</taxon>
        <taxon>Malasseziomycetes</taxon>
        <taxon>Malasseziales</taxon>
        <taxon>Malasseziaceae</taxon>
        <taxon>Malassezia</taxon>
    </lineage>
</organism>
<sequence>MTPPTISRYSQLFPPRAEWTVAEIPDLSDKVIVVTGGNSGIGYETVLELLRHNAKVYIAARNQAKVDAAIAELKRQPGVKGHVEFVKLDLADLRSIEAFAKEFSTREKQIDILFDNAGIMENTPGKTVQGFEQHVGINSIGTHYVTKLLLPLLKAATAAHPESPARVVFTSSFLHINAPEHGFSAEDPYAEKDLPEGMSMPMRLYGTSKFYNILSARKLQREHSDIVFTAVHPGYVRTPLLGKGTDLMSTLRHYFVIPWITLPQKSGAVTQLYAAFSEAGLKKGAYFVPYGREAATIPAGDDPKVQDAFVEWCESQIAKNAAA</sequence>
<accession>A0AAF0EY22</accession>
<reference evidence="4" key="1">
    <citation type="submission" date="2023-03" db="EMBL/GenBank/DDBJ databases">
        <title>Mating type loci evolution in Malassezia.</title>
        <authorList>
            <person name="Coelho M.A."/>
        </authorList>
    </citation>
    <scope>NUCLEOTIDE SEQUENCE</scope>
    <source>
        <strain evidence="4">CBS 11721</strain>
    </source>
</reference>
<dbReference type="AlphaFoldDB" id="A0AAF0EY22"/>
<dbReference type="PANTHER" id="PTHR24320">
    <property type="entry name" value="RETINOL DEHYDROGENASE"/>
    <property type="match status" value="1"/>
</dbReference>
<keyword evidence="3" id="KW-0560">Oxidoreductase</keyword>
<evidence type="ECO:0000313" key="4">
    <source>
        <dbReference type="EMBL" id="WFD36827.1"/>
    </source>
</evidence>
<protein>
    <recommendedName>
        <fullName evidence="6">NAD(P)-binding protein</fullName>
    </recommendedName>
</protein>
<keyword evidence="2" id="KW-0521">NADP</keyword>
<dbReference type="InterPro" id="IPR002347">
    <property type="entry name" value="SDR_fam"/>
</dbReference>
<dbReference type="EMBL" id="CP119881">
    <property type="protein sequence ID" value="WFD36827.1"/>
    <property type="molecule type" value="Genomic_DNA"/>
</dbReference>
<dbReference type="SUPFAM" id="SSF51735">
    <property type="entry name" value="NAD(P)-binding Rossmann-fold domains"/>
    <property type="match status" value="1"/>
</dbReference>
<gene>
    <name evidence="4" type="ORF">MCUN1_003717</name>
</gene>
<keyword evidence="5" id="KW-1185">Reference proteome</keyword>
<dbReference type="Pfam" id="PF00106">
    <property type="entry name" value="adh_short"/>
    <property type="match status" value="1"/>
</dbReference>